<accession>A0A7S4MUY7</accession>
<dbReference type="EMBL" id="HBKQ01026852">
    <property type="protein sequence ID" value="CAE2244891.1"/>
    <property type="molecule type" value="Transcribed_RNA"/>
</dbReference>
<sequence>MSPHIDEISARTLSFGASLSYEATPFIIQILNSLPSYGPSSFEQHLLPQDTRSLQGCSANSDHILYYYTWEDLADAIENGCGGTFRLLPTSFLIVSKPLVVGDSDAIIQCGESEKNCFFFTGFHPFEIRGGPGQISLVGVTVA</sequence>
<name>A0A7S4MUY7_9STRA</name>
<proteinExistence type="predicted"/>
<gene>
    <name evidence="1" type="ORF">OAUR00152_LOCUS18196</name>
</gene>
<dbReference type="AlphaFoldDB" id="A0A7S4MUY7"/>
<organism evidence="1">
    <name type="scientific">Odontella aurita</name>
    <dbReference type="NCBI Taxonomy" id="265563"/>
    <lineage>
        <taxon>Eukaryota</taxon>
        <taxon>Sar</taxon>
        <taxon>Stramenopiles</taxon>
        <taxon>Ochrophyta</taxon>
        <taxon>Bacillariophyta</taxon>
        <taxon>Mediophyceae</taxon>
        <taxon>Biddulphiophycidae</taxon>
        <taxon>Eupodiscales</taxon>
        <taxon>Odontellaceae</taxon>
        <taxon>Odontella</taxon>
    </lineage>
</organism>
<reference evidence="1" key="1">
    <citation type="submission" date="2021-01" db="EMBL/GenBank/DDBJ databases">
        <authorList>
            <person name="Corre E."/>
            <person name="Pelletier E."/>
            <person name="Niang G."/>
            <person name="Scheremetjew M."/>
            <person name="Finn R."/>
            <person name="Kale V."/>
            <person name="Holt S."/>
            <person name="Cochrane G."/>
            <person name="Meng A."/>
            <person name="Brown T."/>
            <person name="Cohen L."/>
        </authorList>
    </citation>
    <scope>NUCLEOTIDE SEQUENCE</scope>
    <source>
        <strain evidence="1">Isolate 1302-5</strain>
    </source>
</reference>
<evidence type="ECO:0000313" key="1">
    <source>
        <dbReference type="EMBL" id="CAE2244891.1"/>
    </source>
</evidence>
<protein>
    <submittedName>
        <fullName evidence="1">Uncharacterized protein</fullName>
    </submittedName>
</protein>